<accession>A0A9C5Z2Q8</accession>
<feature type="compositionally biased region" description="Basic and acidic residues" evidence="1">
    <location>
        <begin position="426"/>
        <end position="436"/>
    </location>
</feature>
<dbReference type="RefSeq" id="XP_037888774.1">
    <property type="nucleotide sequence ID" value="XM_038032846.1"/>
</dbReference>
<sequence length="878" mass="98135">MTDDNSSPPSPLPKNEEPLPQKSDQADKQTDASLGRTTQDIHQNHTRPPLPHELTAEWTVKAQLKFARAGETVRREFSSNDPVNPVRVVYKWSTFDVNTASPAQDADERHEKRQKTEREEEENYKRNSSRCSGQSQDPSKSRGGGSSYRPHESFRSTTSSMTCGDFGGGDSAFSGSNTSHKRIPQAADDKKNKSPNYYGTRCRSTCNIVVSAVADFLPCPVSTKTTSEMSVDDNSNFTTTYQFIPQEETDPFVFNTTASYTVLPEKSFVDEDVTSQTAASGNFASMGKILNLRDAFCQTSDTETKYFEEHDKSRYISNRSPLDRLKTQRSYDPRDRLVDEGNSFMPSYLASPSQTFKSASLPRMPFLGSSANYLPHPTAPLLTSQKCAAPNNPELQKKPRTVHIDVYCTGSEEDQADAESSSSDSEAEHSSKRLEVESNSTFQTVLENEQMRLRHQRVTDKQALPRRLAQQQKSEPSTQLKKPTLTTPTSPSLPTDMPSGHAITKSSTAEEVHESKQLLFRKHVGDQRAIKLHNLRQKYLRQSSDDALSLGYPNSSRSTVRDNTCSSVSSVLAADTVDSAWKEAVDLEDTSFSLAKSDSFEYENALDRLRIRQMESLWSRNQVHEEDLKTAPCSSPSGHHLQTISEVAGPLRQGPDILLSESENFSETENFFPASAHFLRDRPGFLQFFGPQNQPTGLRQQRQQQEPYSAPVEMQTESTFVYPAYSPSLQRWKSEARDDLSGESSTALTPKDLSRHNSPRLSQRSGSEAPPATTSARTFPVISTTSATVRRFELLTPNYHSTQPLGYLSSPPGYSTEYLDKARKFGDVVVVRKPGHHVGPTKNPNCSCECCQRWLNERIMLRGRAFSLGERPLLKRSS</sequence>
<feature type="compositionally biased region" description="Polar residues" evidence="1">
    <location>
        <begin position="759"/>
        <end position="780"/>
    </location>
</feature>
<dbReference type="AlphaFoldDB" id="A0A9C5Z2Q8"/>
<dbReference type="KEGG" id="gfs:119637046"/>
<feature type="region of interest" description="Disordered" evidence="1">
    <location>
        <begin position="733"/>
        <end position="780"/>
    </location>
</feature>
<feature type="compositionally biased region" description="Basic and acidic residues" evidence="1">
    <location>
        <begin position="14"/>
        <end position="30"/>
    </location>
</feature>
<evidence type="ECO:0000313" key="2">
    <source>
        <dbReference type="Proteomes" id="UP000092443"/>
    </source>
</evidence>
<evidence type="ECO:0000313" key="5">
    <source>
        <dbReference type="RefSeq" id="XP_037888774.1"/>
    </source>
</evidence>
<name>A0A9C5Z2Q8_9MUSC</name>
<dbReference type="RefSeq" id="XP_037888773.1">
    <property type="nucleotide sequence ID" value="XM_038032845.1"/>
</dbReference>
<gene>
    <name evidence="3 4 5" type="primary">LOC119637046</name>
</gene>
<feature type="compositionally biased region" description="Polar residues" evidence="1">
    <location>
        <begin position="129"/>
        <end position="138"/>
    </location>
</feature>
<feature type="compositionally biased region" description="Low complexity" evidence="1">
    <location>
        <begin position="476"/>
        <end position="495"/>
    </location>
</feature>
<feature type="region of interest" description="Disordered" evidence="1">
    <location>
        <begin position="173"/>
        <end position="194"/>
    </location>
</feature>
<evidence type="ECO:0000313" key="3">
    <source>
        <dbReference type="RefSeq" id="XP_037888772.1"/>
    </source>
</evidence>
<feature type="region of interest" description="Disordered" evidence="1">
    <location>
        <begin position="412"/>
        <end position="442"/>
    </location>
</feature>
<dbReference type="Proteomes" id="UP000092443">
    <property type="component" value="Unplaced"/>
</dbReference>
<feature type="region of interest" description="Disordered" evidence="1">
    <location>
        <begin position="455"/>
        <end position="507"/>
    </location>
</feature>
<dbReference type="GeneID" id="119637046"/>
<evidence type="ECO:0000256" key="1">
    <source>
        <dbReference type="SAM" id="MobiDB-lite"/>
    </source>
</evidence>
<evidence type="ECO:0000313" key="4">
    <source>
        <dbReference type="RefSeq" id="XP_037888773.1"/>
    </source>
</evidence>
<feature type="compositionally biased region" description="Basic and acidic residues" evidence="1">
    <location>
        <begin position="106"/>
        <end position="118"/>
    </location>
</feature>
<dbReference type="RefSeq" id="XP_037888772.1">
    <property type="nucleotide sequence ID" value="XM_038032844.1"/>
</dbReference>
<feature type="region of interest" description="Disordered" evidence="1">
    <location>
        <begin position="96"/>
        <end position="161"/>
    </location>
</feature>
<feature type="compositionally biased region" description="Polar residues" evidence="1">
    <location>
        <begin position="31"/>
        <end position="41"/>
    </location>
</feature>
<proteinExistence type="predicted"/>
<keyword evidence="2" id="KW-1185">Reference proteome</keyword>
<protein>
    <submittedName>
        <fullName evidence="3 4">Uncharacterized protein LOC119637046</fullName>
    </submittedName>
</protein>
<organism evidence="2 3">
    <name type="scientific">Glossina fuscipes</name>
    <dbReference type="NCBI Taxonomy" id="7396"/>
    <lineage>
        <taxon>Eukaryota</taxon>
        <taxon>Metazoa</taxon>
        <taxon>Ecdysozoa</taxon>
        <taxon>Arthropoda</taxon>
        <taxon>Hexapoda</taxon>
        <taxon>Insecta</taxon>
        <taxon>Pterygota</taxon>
        <taxon>Neoptera</taxon>
        <taxon>Endopterygota</taxon>
        <taxon>Diptera</taxon>
        <taxon>Brachycera</taxon>
        <taxon>Muscomorpha</taxon>
        <taxon>Hippoboscoidea</taxon>
        <taxon>Glossinidae</taxon>
        <taxon>Glossina</taxon>
    </lineage>
</organism>
<reference evidence="3 4" key="1">
    <citation type="submission" date="2025-04" db="UniProtKB">
        <authorList>
            <consortium name="RefSeq"/>
        </authorList>
    </citation>
    <scope>IDENTIFICATION</scope>
    <source>
        <tissue evidence="3 4">Whole body pupa</tissue>
    </source>
</reference>
<feature type="region of interest" description="Disordered" evidence="1">
    <location>
        <begin position="1"/>
        <end position="55"/>
    </location>
</feature>
<feature type="region of interest" description="Disordered" evidence="1">
    <location>
        <begin position="689"/>
        <end position="715"/>
    </location>
</feature>